<gene>
    <name evidence="8" type="ORF">OCS_01359</name>
</gene>
<keyword evidence="3 5" id="KW-0863">Zinc-finger</keyword>
<dbReference type="FunFam" id="3.30.160.60:FF:000072">
    <property type="entry name" value="zinc finger protein 143 isoform X1"/>
    <property type="match status" value="1"/>
</dbReference>
<dbReference type="PANTHER" id="PTHR14003">
    <property type="entry name" value="TRANSCRIPTIONAL REPRESSOR PROTEIN YY"/>
    <property type="match status" value="1"/>
</dbReference>
<feature type="domain" description="C2H2-type" evidence="7">
    <location>
        <begin position="79"/>
        <end position="108"/>
    </location>
</feature>
<dbReference type="EMBL" id="KE652255">
    <property type="protein sequence ID" value="EQL02938.1"/>
    <property type="molecule type" value="Genomic_DNA"/>
</dbReference>
<dbReference type="PROSITE" id="PS50157">
    <property type="entry name" value="ZINC_FINGER_C2H2_2"/>
    <property type="match status" value="4"/>
</dbReference>
<evidence type="ECO:0000256" key="3">
    <source>
        <dbReference type="ARBA" id="ARBA00022771"/>
    </source>
</evidence>
<keyword evidence="4" id="KW-0862">Zinc</keyword>
<dbReference type="SMART" id="SM00355">
    <property type="entry name" value="ZnF_C2H2"/>
    <property type="match status" value="4"/>
</dbReference>
<evidence type="ECO:0000256" key="1">
    <source>
        <dbReference type="ARBA" id="ARBA00022723"/>
    </source>
</evidence>
<dbReference type="PROSITE" id="PS00028">
    <property type="entry name" value="ZINC_FINGER_C2H2_1"/>
    <property type="match status" value="3"/>
</dbReference>
<dbReference type="Pfam" id="PF00096">
    <property type="entry name" value="zf-C2H2"/>
    <property type="match status" value="2"/>
</dbReference>
<dbReference type="Proteomes" id="UP000019374">
    <property type="component" value="Unassembled WGS sequence"/>
</dbReference>
<dbReference type="HOGENOM" id="CLU_038712_1_0_1"/>
<name>T5AM74_OPHSC</name>
<evidence type="ECO:0000256" key="2">
    <source>
        <dbReference type="ARBA" id="ARBA00022737"/>
    </source>
</evidence>
<dbReference type="SUPFAM" id="SSF57667">
    <property type="entry name" value="beta-beta-alpha zinc fingers"/>
    <property type="match status" value="2"/>
</dbReference>
<dbReference type="OrthoDB" id="3437960at2759"/>
<dbReference type="eggNOG" id="KOG1721">
    <property type="taxonomic scope" value="Eukaryota"/>
</dbReference>
<dbReference type="InterPro" id="IPR013087">
    <property type="entry name" value="Znf_C2H2_type"/>
</dbReference>
<feature type="domain" description="C2H2-type" evidence="7">
    <location>
        <begin position="16"/>
        <end position="48"/>
    </location>
</feature>
<evidence type="ECO:0000256" key="5">
    <source>
        <dbReference type="PROSITE-ProRule" id="PRU00042"/>
    </source>
</evidence>
<dbReference type="AlphaFoldDB" id="T5AM74"/>
<feature type="region of interest" description="Disordered" evidence="6">
    <location>
        <begin position="127"/>
        <end position="184"/>
    </location>
</feature>
<dbReference type="GO" id="GO:0000785">
    <property type="term" value="C:chromatin"/>
    <property type="evidence" value="ECO:0007669"/>
    <property type="project" value="TreeGrafter"/>
</dbReference>
<evidence type="ECO:0000313" key="8">
    <source>
        <dbReference type="EMBL" id="EQL02938.1"/>
    </source>
</evidence>
<dbReference type="InterPro" id="IPR036236">
    <property type="entry name" value="Znf_C2H2_sf"/>
</dbReference>
<feature type="domain" description="C2H2-type" evidence="7">
    <location>
        <begin position="49"/>
        <end position="78"/>
    </location>
</feature>
<dbReference type="GO" id="GO:0005667">
    <property type="term" value="C:transcription regulator complex"/>
    <property type="evidence" value="ECO:0007669"/>
    <property type="project" value="TreeGrafter"/>
</dbReference>
<dbReference type="GO" id="GO:0000978">
    <property type="term" value="F:RNA polymerase II cis-regulatory region sequence-specific DNA binding"/>
    <property type="evidence" value="ECO:0007669"/>
    <property type="project" value="TreeGrafter"/>
</dbReference>
<keyword evidence="2" id="KW-0677">Repeat</keyword>
<dbReference type="GO" id="GO:0008270">
    <property type="term" value="F:zinc ion binding"/>
    <property type="evidence" value="ECO:0007669"/>
    <property type="project" value="UniProtKB-KW"/>
</dbReference>
<keyword evidence="1" id="KW-0479">Metal-binding</keyword>
<protein>
    <submittedName>
        <fullName evidence="8">Zinc finger domain-containing protein</fullName>
    </submittedName>
</protein>
<dbReference type="PANTHER" id="PTHR14003:SF22">
    <property type="entry name" value="FINGER DOMAIN PROTEIN, PUTATIVE (AFU_ORTHOLOGUE AFUA_4G11480)-RELATED"/>
    <property type="match status" value="1"/>
</dbReference>
<dbReference type="FunFam" id="3.30.160.60:FF:000394">
    <property type="entry name" value="Zinc finger protein 836"/>
    <property type="match status" value="1"/>
</dbReference>
<evidence type="ECO:0000256" key="4">
    <source>
        <dbReference type="ARBA" id="ARBA00022833"/>
    </source>
</evidence>
<dbReference type="GO" id="GO:0000981">
    <property type="term" value="F:DNA-binding transcription factor activity, RNA polymerase II-specific"/>
    <property type="evidence" value="ECO:0007669"/>
    <property type="project" value="UniProtKB-ARBA"/>
</dbReference>
<accession>T5AM74</accession>
<proteinExistence type="predicted"/>
<evidence type="ECO:0000313" key="9">
    <source>
        <dbReference type="Proteomes" id="UP000019374"/>
    </source>
</evidence>
<feature type="domain" description="C2H2-type" evidence="7">
    <location>
        <begin position="109"/>
        <end position="134"/>
    </location>
</feature>
<evidence type="ECO:0000259" key="7">
    <source>
        <dbReference type="PROSITE" id="PS50157"/>
    </source>
</evidence>
<feature type="compositionally biased region" description="Polar residues" evidence="6">
    <location>
        <begin position="213"/>
        <end position="222"/>
    </location>
</feature>
<feature type="region of interest" description="Disordered" evidence="6">
    <location>
        <begin position="198"/>
        <end position="222"/>
    </location>
</feature>
<dbReference type="FunFam" id="3.30.160.60:FF:000125">
    <property type="entry name" value="Putative zinc finger protein 143"/>
    <property type="match status" value="1"/>
</dbReference>
<evidence type="ECO:0000256" key="6">
    <source>
        <dbReference type="SAM" id="MobiDB-lite"/>
    </source>
</evidence>
<feature type="compositionally biased region" description="Acidic residues" evidence="6">
    <location>
        <begin position="143"/>
        <end position="153"/>
    </location>
</feature>
<organism evidence="8 9">
    <name type="scientific">Ophiocordyceps sinensis (strain Co18 / CGMCC 3.14243)</name>
    <name type="common">Yarsagumba caterpillar fungus</name>
    <name type="synonym">Hirsutella sinensis</name>
    <dbReference type="NCBI Taxonomy" id="911162"/>
    <lineage>
        <taxon>Eukaryota</taxon>
        <taxon>Fungi</taxon>
        <taxon>Dikarya</taxon>
        <taxon>Ascomycota</taxon>
        <taxon>Pezizomycotina</taxon>
        <taxon>Sordariomycetes</taxon>
        <taxon>Hypocreomycetidae</taxon>
        <taxon>Hypocreales</taxon>
        <taxon>Ophiocordycipitaceae</taxon>
        <taxon>Ophiocordyceps</taxon>
    </lineage>
</organism>
<sequence>MELLELVEYEPTTRPFQCDWDACNKAEQSFNRKSDLQRHYRIHTNERPYTCTTPGCGKSFIQRSALTVHIRTHTGEKPHQCQHIGCGKRFSDSSSLARHRRIHTGKRPYKCAHDGCLKSFCRKTTMVKHQRRSHQRGLLSNDMLDDCSSDSDSGESPPTPTQSAMSWPAPGHLAPHPAMTHGHAMHRASSFPDFQMSSYQQMAQREAHEFHPSQGQQHAMQMMQRSPAMQQHFYVIEQANPGIATMNTAAVQQPYHVPRQHVARASMEMPYSAGSIASLSSSPGSFSPSSGHSPTIPEGMYTHQAPHPGAYALPEPSPVEQSHPMVPYSQAMGQPQQQPSHHEPEAWYQYQAPVEVATIGQLPPFGSGIYDLYGGPKLEFDDPTMQLPSSRIETM</sequence>
<dbReference type="Gene3D" id="3.30.160.60">
    <property type="entry name" value="Classic Zinc Finger"/>
    <property type="match status" value="4"/>
</dbReference>
<reference evidence="8 9" key="1">
    <citation type="journal article" date="2013" name="Chin. Sci. Bull.">
        <title>Genome survey uncovers the secrets of sex and lifestyle in caterpillar fungus.</title>
        <authorList>
            <person name="Hu X."/>
            <person name="Zhang Y."/>
            <person name="Xiao G."/>
            <person name="Zheng P."/>
            <person name="Xia Y."/>
            <person name="Zhang X."/>
            <person name="St Leger R.J."/>
            <person name="Liu X."/>
            <person name="Wang C."/>
        </authorList>
    </citation>
    <scope>NUCLEOTIDE SEQUENCE [LARGE SCALE GENOMIC DNA]</scope>
    <source>
        <strain evidence="9">Co18 / CGMCC 3.14243</strain>
        <tissue evidence="8">Fruit-body</tissue>
    </source>
</reference>